<accession>A0A6N6MSI7</accession>
<dbReference type="Proteomes" id="UP000441523">
    <property type="component" value="Unassembled WGS sequence"/>
</dbReference>
<keyword evidence="2" id="KW-1185">Reference proteome</keyword>
<protein>
    <submittedName>
        <fullName evidence="1">Uncharacterized protein</fullName>
    </submittedName>
</protein>
<dbReference type="NCBIfam" id="NF047412">
    <property type="entry name" value="sig_GCG_CRPN_rpt"/>
    <property type="match status" value="1"/>
</dbReference>
<evidence type="ECO:0000313" key="1">
    <source>
        <dbReference type="EMBL" id="KAB1072521.1"/>
    </source>
</evidence>
<organism evidence="1 2">
    <name type="scientific">Methylobacterium planeticum</name>
    <dbReference type="NCBI Taxonomy" id="2615211"/>
    <lineage>
        <taxon>Bacteria</taxon>
        <taxon>Pseudomonadati</taxon>
        <taxon>Pseudomonadota</taxon>
        <taxon>Alphaproteobacteria</taxon>
        <taxon>Hyphomicrobiales</taxon>
        <taxon>Methylobacteriaceae</taxon>
        <taxon>Methylobacterium</taxon>
    </lineage>
</organism>
<evidence type="ECO:0000313" key="2">
    <source>
        <dbReference type="Proteomes" id="UP000441523"/>
    </source>
</evidence>
<name>A0A6N6MSI7_9HYPH</name>
<gene>
    <name evidence="1" type="ORF">F6X51_16060</name>
</gene>
<reference evidence="1 2" key="1">
    <citation type="submission" date="2019-09" db="EMBL/GenBank/DDBJ databases">
        <title>YIM 132548 draft genome.</title>
        <authorList>
            <person name="Jiang L."/>
        </authorList>
    </citation>
    <scope>NUCLEOTIDE SEQUENCE [LARGE SCALE GENOMIC DNA]</scope>
    <source>
        <strain evidence="1 2">YIM 132548</strain>
    </source>
</reference>
<dbReference type="RefSeq" id="WP_150964712.1">
    <property type="nucleotide sequence ID" value="NZ_VZZJ01000013.1"/>
</dbReference>
<dbReference type="EMBL" id="VZZJ01000013">
    <property type="protein sequence ID" value="KAB1072521.1"/>
    <property type="molecule type" value="Genomic_DNA"/>
</dbReference>
<proteinExistence type="predicted"/>
<sequence length="128" mass="13266">MRRMGWLAFAALAFGAWLGMGSLEKGRIGVETAAAAGGCGPGFHRGPYGGCRPNVYGGYYGAPGYYRGGVYGYRRGGVYGYRGGGAYGYRGGRVYGGRAVYGRRGGFAGGRGFHGGGRGFHGGGRGRR</sequence>
<comment type="caution">
    <text evidence="1">The sequence shown here is derived from an EMBL/GenBank/DDBJ whole genome shotgun (WGS) entry which is preliminary data.</text>
</comment>
<dbReference type="AlphaFoldDB" id="A0A6N6MSI7"/>
<dbReference type="InterPro" id="IPR058110">
    <property type="entry name" value="GCG_CRPN_dom"/>
</dbReference>